<evidence type="ECO:0000256" key="2">
    <source>
        <dbReference type="ARBA" id="ARBA00022741"/>
    </source>
</evidence>
<dbReference type="GO" id="GO:0003676">
    <property type="term" value="F:nucleic acid binding"/>
    <property type="evidence" value="ECO:0007669"/>
    <property type="project" value="InterPro"/>
</dbReference>
<dbReference type="PROSITE" id="PS51192">
    <property type="entry name" value="HELICASE_ATP_BIND_1"/>
    <property type="match status" value="1"/>
</dbReference>
<dbReference type="EMBL" id="BDSP01000177">
    <property type="protein sequence ID" value="GAX22086.1"/>
    <property type="molecule type" value="Genomic_DNA"/>
</dbReference>
<gene>
    <name evidence="11" type="ORF">FisN_6Hh334</name>
</gene>
<dbReference type="Pfam" id="PF00271">
    <property type="entry name" value="Helicase_C"/>
    <property type="match status" value="1"/>
</dbReference>
<dbReference type="GO" id="GO:0003724">
    <property type="term" value="F:RNA helicase activity"/>
    <property type="evidence" value="ECO:0007669"/>
    <property type="project" value="UniProtKB-EC"/>
</dbReference>
<feature type="domain" description="Helicase C-terminal" evidence="9">
    <location>
        <begin position="376"/>
        <end position="539"/>
    </location>
</feature>
<evidence type="ECO:0000313" key="12">
    <source>
        <dbReference type="Proteomes" id="UP000198406"/>
    </source>
</evidence>
<keyword evidence="5 7" id="KW-0067">ATP-binding</keyword>
<dbReference type="InterPro" id="IPR027417">
    <property type="entry name" value="P-loop_NTPase"/>
</dbReference>
<dbReference type="SMART" id="SM00487">
    <property type="entry name" value="DEXDc"/>
    <property type="match status" value="1"/>
</dbReference>
<dbReference type="InterPro" id="IPR011545">
    <property type="entry name" value="DEAD/DEAH_box_helicase_dom"/>
</dbReference>
<dbReference type="Proteomes" id="UP000198406">
    <property type="component" value="Unassembled WGS sequence"/>
</dbReference>
<evidence type="ECO:0000256" key="4">
    <source>
        <dbReference type="ARBA" id="ARBA00022806"/>
    </source>
</evidence>
<dbReference type="Pfam" id="PF00270">
    <property type="entry name" value="DEAD"/>
    <property type="match status" value="1"/>
</dbReference>
<dbReference type="InterPro" id="IPR000629">
    <property type="entry name" value="RNA-helicase_DEAD-box_CS"/>
</dbReference>
<dbReference type="CDD" id="cd17966">
    <property type="entry name" value="DEADc_DDX5_DDX17"/>
    <property type="match status" value="1"/>
</dbReference>
<evidence type="ECO:0000256" key="6">
    <source>
        <dbReference type="PROSITE-ProRule" id="PRU00552"/>
    </source>
</evidence>
<dbReference type="InterPro" id="IPR014001">
    <property type="entry name" value="Helicase_ATP-bd"/>
</dbReference>
<dbReference type="InterPro" id="IPR001650">
    <property type="entry name" value="Helicase_C-like"/>
</dbReference>
<sequence length="557" mass="59531">MSHYGGGPGGGGYSRGGAYGSSAYGGSGGGYGGSSSGGGYGGSYGGSSGGGGYGSYSGGGAGGYGAGASYGGAYGSGGAGGYQSSYGAPAGGGGGYQSSNLGAGLSQIDFANTELVPFEKNFYIEHPDVTKRSEQEANEWRASKNISVSGMDVPKPVMTFDEASMPEYVLTEVLKCGFNTPTPIQSQGWPMALKGRNMVGISATGSGKTLAFLLPAMVHINAQAYLKPGDGPIVLVLAPTRELAVQIKEECDKFGASSDIKNTVVYGGVKKGTQVQALRAGIEILIATPGRLIDHLEQGNTNLRRVTYLVMDEADRMLDMGFEPQIRKICSQIRPDRQVLMWSATWPKEVQALANDYLRDYYQVTVGSLDLSGNKNITQMIEVCTDQDKYRNLLRILRENYSAKDRVLVFVETKKGCDMLCRSLRADGYTARAMHGDKSQEERDWTLREFKNKNSTLLVATDVAARGLDVDDIRIVINFDFPKEMESYVHRIGRTGRGGKTGLAVSFFVAEKNGRLARELVEILKRTSQVIPPELQAMASFSSGAPKRGGRGGGRRY</sequence>
<dbReference type="PROSITE" id="PS00039">
    <property type="entry name" value="DEAD_ATP_HELICASE"/>
    <property type="match status" value="1"/>
</dbReference>
<evidence type="ECO:0000259" key="10">
    <source>
        <dbReference type="PROSITE" id="PS51195"/>
    </source>
</evidence>
<accession>A0A1Z5K788</accession>
<dbReference type="Gene3D" id="3.40.50.300">
    <property type="entry name" value="P-loop containing nucleotide triphosphate hydrolases"/>
    <property type="match status" value="2"/>
</dbReference>
<evidence type="ECO:0000256" key="1">
    <source>
        <dbReference type="ARBA" id="ARBA00012552"/>
    </source>
</evidence>
<comment type="caution">
    <text evidence="11">The sequence shown here is derived from an EMBL/GenBank/DDBJ whole genome shotgun (WGS) entry which is preliminary data.</text>
</comment>
<dbReference type="InterPro" id="IPR014014">
    <property type="entry name" value="RNA_helicase_DEAD_Q_motif"/>
</dbReference>
<evidence type="ECO:0000259" key="9">
    <source>
        <dbReference type="PROSITE" id="PS51194"/>
    </source>
</evidence>
<organism evidence="11 12">
    <name type="scientific">Fistulifera solaris</name>
    <name type="common">Oleaginous diatom</name>
    <dbReference type="NCBI Taxonomy" id="1519565"/>
    <lineage>
        <taxon>Eukaryota</taxon>
        <taxon>Sar</taxon>
        <taxon>Stramenopiles</taxon>
        <taxon>Ochrophyta</taxon>
        <taxon>Bacillariophyta</taxon>
        <taxon>Bacillariophyceae</taxon>
        <taxon>Bacillariophycidae</taxon>
        <taxon>Naviculales</taxon>
        <taxon>Naviculaceae</taxon>
        <taxon>Fistulifera</taxon>
    </lineage>
</organism>
<evidence type="ECO:0000256" key="3">
    <source>
        <dbReference type="ARBA" id="ARBA00022801"/>
    </source>
</evidence>
<dbReference type="SMART" id="SM00490">
    <property type="entry name" value="HELICc"/>
    <property type="match status" value="1"/>
</dbReference>
<dbReference type="OrthoDB" id="196131at2759"/>
<dbReference type="FunFam" id="3.40.50.300:FF:000008">
    <property type="entry name" value="ATP-dependent RNA helicase RhlB"/>
    <property type="match status" value="1"/>
</dbReference>
<dbReference type="GO" id="GO:0005524">
    <property type="term" value="F:ATP binding"/>
    <property type="evidence" value="ECO:0007669"/>
    <property type="project" value="UniProtKB-KW"/>
</dbReference>
<dbReference type="EC" id="3.6.4.13" evidence="1"/>
<keyword evidence="3 7" id="KW-0378">Hydrolase</keyword>
<dbReference type="AlphaFoldDB" id="A0A1Z5K788"/>
<reference evidence="11 12" key="1">
    <citation type="journal article" date="2015" name="Plant Cell">
        <title>Oil accumulation by the oleaginous diatom Fistulifera solaris as revealed by the genome and transcriptome.</title>
        <authorList>
            <person name="Tanaka T."/>
            <person name="Maeda Y."/>
            <person name="Veluchamy A."/>
            <person name="Tanaka M."/>
            <person name="Abida H."/>
            <person name="Marechal E."/>
            <person name="Bowler C."/>
            <person name="Muto M."/>
            <person name="Sunaga Y."/>
            <person name="Tanaka M."/>
            <person name="Yoshino T."/>
            <person name="Taniguchi T."/>
            <person name="Fukuda Y."/>
            <person name="Nemoto M."/>
            <person name="Matsumoto M."/>
            <person name="Wong P.S."/>
            <person name="Aburatani S."/>
            <person name="Fujibuchi W."/>
        </authorList>
    </citation>
    <scope>NUCLEOTIDE SEQUENCE [LARGE SCALE GENOMIC DNA]</scope>
    <source>
        <strain evidence="11 12">JPCC DA0580</strain>
    </source>
</reference>
<protein>
    <recommendedName>
        <fullName evidence="1">RNA helicase</fullName>
        <ecNumber evidence="1">3.6.4.13</ecNumber>
    </recommendedName>
</protein>
<comment type="similarity">
    <text evidence="7">Belongs to the DEAD box helicase family.</text>
</comment>
<feature type="domain" description="DEAD-box RNA helicase Q" evidence="10">
    <location>
        <begin position="158"/>
        <end position="186"/>
    </location>
</feature>
<dbReference type="InParanoid" id="A0A1Z5K788"/>
<dbReference type="GO" id="GO:0016787">
    <property type="term" value="F:hydrolase activity"/>
    <property type="evidence" value="ECO:0007669"/>
    <property type="project" value="UniProtKB-KW"/>
</dbReference>
<evidence type="ECO:0000256" key="5">
    <source>
        <dbReference type="ARBA" id="ARBA00022840"/>
    </source>
</evidence>
<keyword evidence="2 7" id="KW-0547">Nucleotide-binding</keyword>
<keyword evidence="12" id="KW-1185">Reference proteome</keyword>
<dbReference type="SUPFAM" id="SSF52540">
    <property type="entry name" value="P-loop containing nucleoside triphosphate hydrolases"/>
    <property type="match status" value="1"/>
</dbReference>
<dbReference type="PROSITE" id="PS51195">
    <property type="entry name" value="Q_MOTIF"/>
    <property type="match status" value="1"/>
</dbReference>
<evidence type="ECO:0000313" key="11">
    <source>
        <dbReference type="EMBL" id="GAX22086.1"/>
    </source>
</evidence>
<feature type="domain" description="Helicase ATP-binding" evidence="8">
    <location>
        <begin position="189"/>
        <end position="364"/>
    </location>
</feature>
<dbReference type="PROSITE" id="PS51194">
    <property type="entry name" value="HELICASE_CTER"/>
    <property type="match status" value="1"/>
</dbReference>
<dbReference type="CDD" id="cd18787">
    <property type="entry name" value="SF2_C_DEAD"/>
    <property type="match status" value="1"/>
</dbReference>
<dbReference type="FunCoup" id="A0A1Z5K788">
    <property type="interactions" value="751"/>
</dbReference>
<proteinExistence type="inferred from homology"/>
<evidence type="ECO:0000259" key="8">
    <source>
        <dbReference type="PROSITE" id="PS51192"/>
    </source>
</evidence>
<feature type="short sequence motif" description="Q motif" evidence="6">
    <location>
        <begin position="158"/>
        <end position="186"/>
    </location>
</feature>
<evidence type="ECO:0000256" key="7">
    <source>
        <dbReference type="RuleBase" id="RU000492"/>
    </source>
</evidence>
<dbReference type="FunFam" id="3.40.50.300:FF:000079">
    <property type="entry name" value="probable ATP-dependent RNA helicase DDX17"/>
    <property type="match status" value="1"/>
</dbReference>
<keyword evidence="4 7" id="KW-0347">Helicase</keyword>
<name>A0A1Z5K788_FISSO</name>
<dbReference type="PANTHER" id="PTHR47958">
    <property type="entry name" value="ATP-DEPENDENT RNA HELICASE DBP3"/>
    <property type="match status" value="1"/>
</dbReference>